<dbReference type="Gene3D" id="3.40.190.10">
    <property type="entry name" value="Periplasmic binding protein-like II"/>
    <property type="match status" value="2"/>
</dbReference>
<keyword evidence="3" id="KW-0028">Amino-acid biosynthesis</keyword>
<dbReference type="AlphaFoldDB" id="A0AAD5RMR9"/>
<dbReference type="CDD" id="cd04905">
    <property type="entry name" value="ACT_CM-PDT"/>
    <property type="match status" value="1"/>
</dbReference>
<evidence type="ECO:0000259" key="9">
    <source>
        <dbReference type="PROSITE" id="PS51671"/>
    </source>
</evidence>
<comment type="caution">
    <text evidence="10">The sequence shown here is derived from an EMBL/GenBank/DDBJ whole genome shotgun (WGS) entry which is preliminary data.</text>
</comment>
<keyword evidence="4" id="KW-0057">Aromatic amino acid biosynthesis</keyword>
<dbReference type="PROSITE" id="PS51671">
    <property type="entry name" value="ACT"/>
    <property type="match status" value="1"/>
</dbReference>
<dbReference type="Gene3D" id="3.30.70.260">
    <property type="match status" value="1"/>
</dbReference>
<dbReference type="Pfam" id="PF00800">
    <property type="entry name" value="PDT"/>
    <property type="match status" value="1"/>
</dbReference>
<dbReference type="EC" id="4.2.1.51" evidence="2"/>
<feature type="compositionally biased region" description="Gly residues" evidence="7">
    <location>
        <begin position="180"/>
        <end position="195"/>
    </location>
</feature>
<keyword evidence="5" id="KW-0584">Phenylalanine biosynthesis</keyword>
<reference evidence="10" key="1">
    <citation type="submission" date="2022-07" db="EMBL/GenBank/DDBJ databases">
        <title>Draft genome sequence of Zalerion maritima ATCC 34329, a (micro)plastics degrading marine fungus.</title>
        <authorList>
            <person name="Paco A."/>
            <person name="Goncalves M.F.M."/>
            <person name="Rocha-Santos T.A.P."/>
            <person name="Alves A."/>
        </authorList>
    </citation>
    <scope>NUCLEOTIDE SEQUENCE</scope>
    <source>
        <strain evidence="10">ATCC 34329</strain>
    </source>
</reference>
<dbReference type="Proteomes" id="UP001201980">
    <property type="component" value="Unassembled WGS sequence"/>
</dbReference>
<evidence type="ECO:0000313" key="10">
    <source>
        <dbReference type="EMBL" id="KAJ2899107.1"/>
    </source>
</evidence>
<dbReference type="PANTHER" id="PTHR21022:SF19">
    <property type="entry name" value="PREPHENATE DEHYDRATASE-RELATED"/>
    <property type="match status" value="1"/>
</dbReference>
<dbReference type="GO" id="GO:0004664">
    <property type="term" value="F:prephenate dehydratase activity"/>
    <property type="evidence" value="ECO:0007669"/>
    <property type="project" value="UniProtKB-EC"/>
</dbReference>
<gene>
    <name evidence="10" type="ORF">MKZ38_003413</name>
</gene>
<evidence type="ECO:0000256" key="4">
    <source>
        <dbReference type="ARBA" id="ARBA00023141"/>
    </source>
</evidence>
<evidence type="ECO:0000256" key="2">
    <source>
        <dbReference type="ARBA" id="ARBA00013147"/>
    </source>
</evidence>
<feature type="domain" description="ACT" evidence="9">
    <location>
        <begin position="302"/>
        <end position="383"/>
    </location>
</feature>
<evidence type="ECO:0000313" key="11">
    <source>
        <dbReference type="Proteomes" id="UP001201980"/>
    </source>
</evidence>
<dbReference type="InterPro" id="IPR002912">
    <property type="entry name" value="ACT_dom"/>
</dbReference>
<evidence type="ECO:0000256" key="5">
    <source>
        <dbReference type="ARBA" id="ARBA00023222"/>
    </source>
</evidence>
<feature type="compositionally biased region" description="Low complexity" evidence="7">
    <location>
        <begin position="255"/>
        <end position="285"/>
    </location>
</feature>
<dbReference type="PANTHER" id="PTHR21022">
    <property type="entry name" value="PREPHENATE DEHYDRATASE P PROTEIN"/>
    <property type="match status" value="1"/>
</dbReference>
<evidence type="ECO:0000256" key="1">
    <source>
        <dbReference type="ARBA" id="ARBA00004741"/>
    </source>
</evidence>
<protein>
    <recommendedName>
        <fullName evidence="2">prephenate dehydratase</fullName>
        <ecNumber evidence="2">4.2.1.51</ecNumber>
    </recommendedName>
</protein>
<dbReference type="PIRSF" id="PIRSF001500">
    <property type="entry name" value="Chor_mut_pdt_Ppr"/>
    <property type="match status" value="1"/>
</dbReference>
<comment type="pathway">
    <text evidence="1">Amino-acid biosynthesis; L-phenylalanine biosynthesis; phenylpyruvate from prephenate: step 1/1.</text>
</comment>
<dbReference type="GO" id="GO:0009094">
    <property type="term" value="P:L-phenylalanine biosynthetic process"/>
    <property type="evidence" value="ECO:0007669"/>
    <property type="project" value="UniProtKB-KW"/>
</dbReference>
<evidence type="ECO:0000256" key="3">
    <source>
        <dbReference type="ARBA" id="ARBA00022605"/>
    </source>
</evidence>
<feature type="region of interest" description="Disordered" evidence="7">
    <location>
        <begin position="172"/>
        <end position="195"/>
    </location>
</feature>
<dbReference type="InterPro" id="IPR008242">
    <property type="entry name" value="Chor_mutase/pphenate_deHydtase"/>
</dbReference>
<sequence>MPNVVDTGKKEKPAAALNAFDQEEWELKPVATIRDIFQTVHSCGASYGIVPFENSTNGPVLLSFNGFADYEDRYTSPDLGVCGEVYVDVRHYLLGHDFFPASASSTPGHGRVGGDGERTGVPLVDLEGKVKRIYSHPQVWGQCERFLSTFLGGVEQVDVPSTSKAAELVFAEGMSPPSPGGDGGKGGKGGGGGGGKSVAISSLAAARLTGLDVLAKRIEDREDNTTRFFVIRRERDSAIPGLPENLLESLPPRPSQSSTAPTESTSTAAEAAEAAAGETPSPASETAKTAGAKVKTRTKTLIRFTVPHSSPGALADVLSCFRRRGLNLTSINSRPNLRGRPFTYVFFVEFEGHTGDEYDGEGKVKEVLEEVGTVAEEAKWLGSWVCRR</sequence>
<evidence type="ECO:0000259" key="8">
    <source>
        <dbReference type="PROSITE" id="PS51171"/>
    </source>
</evidence>
<dbReference type="PROSITE" id="PS51171">
    <property type="entry name" value="PREPHENATE_DEHYDR_3"/>
    <property type="match status" value="1"/>
</dbReference>
<evidence type="ECO:0000256" key="7">
    <source>
        <dbReference type="SAM" id="MobiDB-lite"/>
    </source>
</evidence>
<keyword evidence="11" id="KW-1185">Reference proteome</keyword>
<dbReference type="Pfam" id="PF01842">
    <property type="entry name" value="ACT"/>
    <property type="match status" value="1"/>
</dbReference>
<dbReference type="CDD" id="cd13532">
    <property type="entry name" value="PBP2_PDT_like"/>
    <property type="match status" value="1"/>
</dbReference>
<dbReference type="SUPFAM" id="SSF55021">
    <property type="entry name" value="ACT-like"/>
    <property type="match status" value="1"/>
</dbReference>
<keyword evidence="6" id="KW-0456">Lyase</keyword>
<dbReference type="SUPFAM" id="SSF53850">
    <property type="entry name" value="Periplasmic binding protein-like II"/>
    <property type="match status" value="1"/>
</dbReference>
<feature type="region of interest" description="Disordered" evidence="7">
    <location>
        <begin position="242"/>
        <end position="292"/>
    </location>
</feature>
<dbReference type="InterPro" id="IPR001086">
    <property type="entry name" value="Preph_deHydtase"/>
</dbReference>
<feature type="domain" description="Prephenate dehydratase" evidence="8">
    <location>
        <begin position="1"/>
        <end position="233"/>
    </location>
</feature>
<proteinExistence type="predicted"/>
<accession>A0AAD5RMR9</accession>
<dbReference type="InterPro" id="IPR045865">
    <property type="entry name" value="ACT-like_dom_sf"/>
</dbReference>
<evidence type="ECO:0000256" key="6">
    <source>
        <dbReference type="ARBA" id="ARBA00023239"/>
    </source>
</evidence>
<organism evidence="10 11">
    <name type="scientific">Zalerion maritima</name>
    <dbReference type="NCBI Taxonomy" id="339359"/>
    <lineage>
        <taxon>Eukaryota</taxon>
        <taxon>Fungi</taxon>
        <taxon>Dikarya</taxon>
        <taxon>Ascomycota</taxon>
        <taxon>Pezizomycotina</taxon>
        <taxon>Sordariomycetes</taxon>
        <taxon>Lulworthiomycetidae</taxon>
        <taxon>Lulworthiales</taxon>
        <taxon>Lulworthiaceae</taxon>
        <taxon>Zalerion</taxon>
    </lineage>
</organism>
<name>A0AAD5RMR9_9PEZI</name>
<dbReference type="EMBL" id="JAKWBI020000207">
    <property type="protein sequence ID" value="KAJ2899107.1"/>
    <property type="molecule type" value="Genomic_DNA"/>
</dbReference>
<dbReference type="GO" id="GO:0005737">
    <property type="term" value="C:cytoplasm"/>
    <property type="evidence" value="ECO:0007669"/>
    <property type="project" value="TreeGrafter"/>
</dbReference>